<feature type="transmembrane region" description="Helical" evidence="26">
    <location>
        <begin position="390"/>
        <end position="413"/>
    </location>
</feature>
<dbReference type="OrthoDB" id="1666796at2759"/>
<dbReference type="GO" id="GO:0072657">
    <property type="term" value="P:protein localization to membrane"/>
    <property type="evidence" value="ECO:0007669"/>
    <property type="project" value="TreeGrafter"/>
</dbReference>
<dbReference type="GO" id="GO:0000139">
    <property type="term" value="C:Golgi membrane"/>
    <property type="evidence" value="ECO:0007669"/>
    <property type="project" value="UniProtKB-SubCell"/>
</dbReference>
<dbReference type="InterPro" id="IPR012675">
    <property type="entry name" value="Beta-grasp_dom_sf"/>
</dbReference>
<evidence type="ECO:0000256" key="17">
    <source>
        <dbReference type="ARBA" id="ARBA00022982"/>
    </source>
</evidence>
<dbReference type="InterPro" id="IPR001041">
    <property type="entry name" value="2Fe-2S_ferredoxin-type"/>
</dbReference>
<evidence type="ECO:0000256" key="8">
    <source>
        <dbReference type="ARBA" id="ARBA00022448"/>
    </source>
</evidence>
<dbReference type="GO" id="GO:0010008">
    <property type="term" value="C:endosome membrane"/>
    <property type="evidence" value="ECO:0007669"/>
    <property type="project" value="UniProtKB-SubCell"/>
</dbReference>
<dbReference type="FunFam" id="3.30.190.20:FF:000009">
    <property type="entry name" value="Ribosomal protein L10a"/>
    <property type="match status" value="1"/>
</dbReference>
<feature type="transmembrane region" description="Helical" evidence="26">
    <location>
        <begin position="520"/>
        <end position="538"/>
    </location>
</feature>
<evidence type="ECO:0000256" key="18">
    <source>
        <dbReference type="ARBA" id="ARBA00022989"/>
    </source>
</evidence>
<keyword evidence="16" id="KW-0689">Ribosomal protein</keyword>
<evidence type="ECO:0000256" key="2">
    <source>
        <dbReference type="ARBA" id="ARBA00004229"/>
    </source>
</evidence>
<dbReference type="InterPro" id="IPR023674">
    <property type="entry name" value="Ribosomal_uL1-like"/>
</dbReference>
<keyword evidence="9" id="KW-0150">Chloroplast</keyword>
<dbReference type="InterPro" id="IPR036010">
    <property type="entry name" value="2Fe-2S_ferredoxin-like_sf"/>
</dbReference>
<keyword evidence="8" id="KW-0813">Transport</keyword>
<gene>
    <name evidence="28" type="ORF">H5410_034140</name>
</gene>
<evidence type="ECO:0000256" key="11">
    <source>
        <dbReference type="ARBA" id="ARBA00022692"/>
    </source>
</evidence>
<evidence type="ECO:0000256" key="6">
    <source>
        <dbReference type="ARBA" id="ARBA00007874"/>
    </source>
</evidence>
<evidence type="ECO:0000256" key="26">
    <source>
        <dbReference type="RuleBase" id="RU363079"/>
    </source>
</evidence>
<proteinExistence type="inferred from homology"/>
<evidence type="ECO:0000313" key="29">
    <source>
        <dbReference type="Proteomes" id="UP000824120"/>
    </source>
</evidence>
<feature type="transmembrane region" description="Helical" evidence="26">
    <location>
        <begin position="227"/>
        <end position="250"/>
    </location>
</feature>
<organism evidence="28 29">
    <name type="scientific">Solanum commersonii</name>
    <name type="common">Commerson's wild potato</name>
    <name type="synonym">Commerson's nightshade</name>
    <dbReference type="NCBI Taxonomy" id="4109"/>
    <lineage>
        <taxon>Eukaryota</taxon>
        <taxon>Viridiplantae</taxon>
        <taxon>Streptophyta</taxon>
        <taxon>Embryophyta</taxon>
        <taxon>Tracheophyta</taxon>
        <taxon>Spermatophyta</taxon>
        <taxon>Magnoliopsida</taxon>
        <taxon>eudicotyledons</taxon>
        <taxon>Gunneridae</taxon>
        <taxon>Pentapetalae</taxon>
        <taxon>asterids</taxon>
        <taxon>lamiids</taxon>
        <taxon>Solanales</taxon>
        <taxon>Solanaceae</taxon>
        <taxon>Solanoideae</taxon>
        <taxon>Solaneae</taxon>
        <taxon>Solanum</taxon>
    </lineage>
</organism>
<comment type="similarity">
    <text evidence="5 26">Belongs to the nonaspanin (TM9SF) (TC 9.A.2) family.</text>
</comment>
<dbReference type="FunFam" id="3.40.50.790:FF:000002">
    <property type="entry name" value="Ribosomal protein"/>
    <property type="match status" value="1"/>
</dbReference>
<dbReference type="GO" id="GO:0051537">
    <property type="term" value="F:2 iron, 2 sulfur cluster binding"/>
    <property type="evidence" value="ECO:0007669"/>
    <property type="project" value="UniProtKB-KW"/>
</dbReference>
<feature type="transmembrane region" description="Helical" evidence="26">
    <location>
        <begin position="451"/>
        <end position="470"/>
    </location>
</feature>
<evidence type="ECO:0000256" key="22">
    <source>
        <dbReference type="ARBA" id="ARBA00023136"/>
    </source>
</evidence>
<keyword evidence="10" id="KW-0934">Plastid</keyword>
<dbReference type="PROSITE" id="PS51085">
    <property type="entry name" value="2FE2S_FER_2"/>
    <property type="match status" value="1"/>
</dbReference>
<evidence type="ECO:0000256" key="24">
    <source>
        <dbReference type="ARBA" id="ARBA00034078"/>
    </source>
</evidence>
<evidence type="ECO:0000259" key="27">
    <source>
        <dbReference type="PROSITE" id="PS51085"/>
    </source>
</evidence>
<dbReference type="EMBL" id="JACXVP010000006">
    <property type="protein sequence ID" value="KAG5602770.1"/>
    <property type="molecule type" value="Genomic_DNA"/>
</dbReference>
<keyword evidence="19" id="KW-0408">Iron</keyword>
<sequence>MGRMISQLVLPFYLLLMLGVSLASLNDHRYNIGDEVPLFVNKVGPLNNPSETYQYYDLPFCQPGELLPEKESLGEVLNGDRLTNTLYQLKFGAEKDGVVLCHKKLDQDDVSKFRAAIIKDYYYQMYFDDLPFWGFVGKIEDELWTLDGKGPKYFLFKHVQFDVLYNGNQVIEIHGLSDPSNVVDITEDIDLNITFTYNVRWNETSIPFKNRMARYSRASAKPVNHQIHWFSIINSIVISVLLMTFFAVSMMQRLKNDLRKWSSGDEEEDKEVGWKYLHGDVFRCPPNMPLLCSVIGAGTQLLTLFCCLFILAFLGVLYPYNRGTLLTSLVIIYTLTSAVAGYSSASFYSQFFETGWERSVTFSAVLFLGPFLLMQFFLNSVAVSFGATLAIPFGTILVIILVYTLIAIPLLALGGIIGNRRRSEFQAPSATKKCAREIPSLAWYRKTPGQMFLAGLLPFSAIVVELHQLYSTLWGYKISTLPGILFFMFIILILLTVTLSIGLTYIQLTVEDHEWWWRSIFRGGSTAVFMFAYSIYFYCKSNMSGVLQATIFFVYNTCICYAFFLMLGTISLRASLIKLQSEALREAISVIKNDSAEKKRKFSETIELQIGLKNYDPQKDKRFSGSVKLPHIPRPKMKICMLGDAQHVGEAEKIGLEYMDVEGLKKLNKNKKLVKKLAKKYHAFLASESVIKQIPRLLGPGKFPTLVSHQESLESKVNETKATIKFQLKKVLCMGVAVGNMDMEEKQIFQNVQMSVNFLVSLLKKNWQNVSMSTIGLPMTCMVKTAPQTLRKSVFIKSPASLGSVRSISKGFGLKASSGFRASAVYKVKLVRPEGVEHEFEASSDTYILDAAENAGVELPYSCRAGACSTCAGKIVSGSVDQSDGSFLDDNQMEEGYVLTCVSYPTSDCVIHTHKESDLY</sequence>
<evidence type="ECO:0000256" key="9">
    <source>
        <dbReference type="ARBA" id="ARBA00022528"/>
    </source>
</evidence>
<evidence type="ECO:0000256" key="25">
    <source>
        <dbReference type="ARBA" id="ARBA00062612"/>
    </source>
</evidence>
<dbReference type="Pfam" id="PF02990">
    <property type="entry name" value="EMP70"/>
    <property type="match status" value="1"/>
</dbReference>
<protein>
    <recommendedName>
        <fullName evidence="26">Transmembrane 9 superfamily member</fullName>
    </recommendedName>
</protein>
<comment type="caution">
    <text evidence="28">The sequence shown here is derived from an EMBL/GenBank/DDBJ whole genome shotgun (WGS) entry which is preliminary data.</text>
</comment>
<keyword evidence="11 26" id="KW-0812">Transmembrane</keyword>
<dbReference type="AlphaFoldDB" id="A0A9J5YQR0"/>
<dbReference type="GO" id="GO:0005840">
    <property type="term" value="C:ribosome"/>
    <property type="evidence" value="ECO:0007669"/>
    <property type="project" value="UniProtKB-KW"/>
</dbReference>
<dbReference type="SUPFAM" id="SSF56808">
    <property type="entry name" value="Ribosomal protein L1"/>
    <property type="match status" value="1"/>
</dbReference>
<dbReference type="Gene3D" id="3.10.20.30">
    <property type="match status" value="1"/>
</dbReference>
<feature type="transmembrane region" description="Helical" evidence="26">
    <location>
        <begin position="326"/>
        <end position="348"/>
    </location>
</feature>
<comment type="subcellular location">
    <subcellularLocation>
        <location evidence="3">Endosome membrane</location>
        <topology evidence="3">Multi-pass membrane protein</topology>
    </subcellularLocation>
    <subcellularLocation>
        <location evidence="4">Golgi apparatus membrane</location>
        <topology evidence="4">Multi-pass membrane protein</topology>
    </subcellularLocation>
    <subcellularLocation>
        <location evidence="2">Plastid</location>
        <location evidence="2">Chloroplast</location>
    </subcellularLocation>
</comment>
<dbReference type="GO" id="GO:0006124">
    <property type="term" value="P:ferredoxin metabolic process"/>
    <property type="evidence" value="ECO:0007669"/>
    <property type="project" value="UniProtKB-ARBA"/>
</dbReference>
<evidence type="ECO:0000256" key="23">
    <source>
        <dbReference type="ARBA" id="ARBA00023274"/>
    </source>
</evidence>
<evidence type="ECO:0000256" key="5">
    <source>
        <dbReference type="ARBA" id="ARBA00005227"/>
    </source>
</evidence>
<keyword evidence="21" id="KW-0333">Golgi apparatus</keyword>
<dbReference type="PANTHER" id="PTHR10766">
    <property type="entry name" value="TRANSMEMBRANE 9 SUPERFAMILY PROTEIN"/>
    <property type="match status" value="1"/>
</dbReference>
<dbReference type="CDD" id="cd00207">
    <property type="entry name" value="fer2"/>
    <property type="match status" value="1"/>
</dbReference>
<evidence type="ECO:0000256" key="14">
    <source>
        <dbReference type="ARBA" id="ARBA00022729"/>
    </source>
</evidence>
<feature type="transmembrane region" description="Helical" evidence="26">
    <location>
        <begin position="482"/>
        <end position="508"/>
    </location>
</feature>
<evidence type="ECO:0000256" key="15">
    <source>
        <dbReference type="ARBA" id="ARBA00022753"/>
    </source>
</evidence>
<feature type="transmembrane region" description="Helical" evidence="26">
    <location>
        <begin position="550"/>
        <end position="572"/>
    </location>
</feature>
<dbReference type="InterPro" id="IPR004240">
    <property type="entry name" value="EMP70"/>
</dbReference>
<evidence type="ECO:0000256" key="16">
    <source>
        <dbReference type="ARBA" id="ARBA00022980"/>
    </source>
</evidence>
<dbReference type="GO" id="GO:0009055">
    <property type="term" value="F:electron transfer activity"/>
    <property type="evidence" value="ECO:0007669"/>
    <property type="project" value="InterPro"/>
</dbReference>
<feature type="domain" description="2Fe-2S ferredoxin-type" evidence="27">
    <location>
        <begin position="826"/>
        <end position="917"/>
    </location>
</feature>
<dbReference type="GO" id="GO:1990904">
    <property type="term" value="C:ribonucleoprotein complex"/>
    <property type="evidence" value="ECO:0007669"/>
    <property type="project" value="UniProtKB-KW"/>
</dbReference>
<dbReference type="CDD" id="cd00403">
    <property type="entry name" value="Ribosomal_L1"/>
    <property type="match status" value="1"/>
</dbReference>
<keyword evidence="14 26" id="KW-0732">Signal</keyword>
<evidence type="ECO:0000256" key="21">
    <source>
        <dbReference type="ARBA" id="ARBA00023034"/>
    </source>
</evidence>
<dbReference type="PROSITE" id="PS00197">
    <property type="entry name" value="2FE2S_FER_1"/>
    <property type="match status" value="1"/>
</dbReference>
<feature type="signal peptide" evidence="26">
    <location>
        <begin position="1"/>
        <end position="23"/>
    </location>
</feature>
<comment type="similarity">
    <text evidence="6">Belongs to the 2Fe2S plant-type ferredoxin family.</text>
</comment>
<reference evidence="28 29" key="1">
    <citation type="submission" date="2020-09" db="EMBL/GenBank/DDBJ databases">
        <title>De no assembly of potato wild relative species, Solanum commersonii.</title>
        <authorList>
            <person name="Cho K."/>
        </authorList>
    </citation>
    <scope>NUCLEOTIDE SEQUENCE [LARGE SCALE GENOMIC DNA]</scope>
    <source>
        <strain evidence="28">LZ3.2</strain>
        <tissue evidence="28">Leaf</tissue>
    </source>
</reference>
<dbReference type="Pfam" id="PF00111">
    <property type="entry name" value="Fer2"/>
    <property type="match status" value="1"/>
</dbReference>
<dbReference type="SUPFAM" id="SSF54292">
    <property type="entry name" value="2Fe-2S ferredoxin-like"/>
    <property type="match status" value="1"/>
</dbReference>
<dbReference type="GO" id="GO:0009507">
    <property type="term" value="C:chloroplast"/>
    <property type="evidence" value="ECO:0007669"/>
    <property type="project" value="UniProtKB-SubCell"/>
</dbReference>
<keyword evidence="13" id="KW-0479">Metal-binding</keyword>
<keyword evidence="17" id="KW-0249">Electron transport</keyword>
<dbReference type="FunFam" id="3.10.20.30:FF:000014">
    <property type="entry name" value="Ferredoxin"/>
    <property type="match status" value="1"/>
</dbReference>
<name>A0A9J5YQR0_SOLCO</name>
<dbReference type="Gene3D" id="3.30.190.20">
    <property type="match status" value="2"/>
</dbReference>
<dbReference type="PANTHER" id="PTHR10766:SF119">
    <property type="entry name" value="TRANSMEMBRANE 9 SUPERFAMILY MEMBER 5"/>
    <property type="match status" value="1"/>
</dbReference>
<dbReference type="InterPro" id="IPR028364">
    <property type="entry name" value="Ribosomal_uL1/biogenesis"/>
</dbReference>
<dbReference type="NCBIfam" id="TIGR02008">
    <property type="entry name" value="fdx_plant"/>
    <property type="match status" value="1"/>
</dbReference>
<evidence type="ECO:0000256" key="10">
    <source>
        <dbReference type="ARBA" id="ARBA00022640"/>
    </source>
</evidence>
<keyword evidence="12" id="KW-0001">2Fe-2S</keyword>
<dbReference type="FunFam" id="3.30.190.20:FF:000006">
    <property type="entry name" value="Ribosomal protein"/>
    <property type="match status" value="1"/>
</dbReference>
<keyword evidence="29" id="KW-1185">Reference proteome</keyword>
<keyword evidence="18 26" id="KW-1133">Transmembrane helix</keyword>
<feature type="transmembrane region" description="Helical" evidence="26">
    <location>
        <begin position="360"/>
        <end position="378"/>
    </location>
</feature>
<evidence type="ECO:0000256" key="3">
    <source>
        <dbReference type="ARBA" id="ARBA00004337"/>
    </source>
</evidence>
<evidence type="ECO:0000256" key="7">
    <source>
        <dbReference type="ARBA" id="ARBA00010531"/>
    </source>
</evidence>
<dbReference type="GO" id="GO:0022900">
    <property type="term" value="P:electron transport chain"/>
    <property type="evidence" value="ECO:0007669"/>
    <property type="project" value="InterPro"/>
</dbReference>
<dbReference type="Proteomes" id="UP000824120">
    <property type="component" value="Chromosome 6"/>
</dbReference>
<dbReference type="InterPro" id="IPR006058">
    <property type="entry name" value="2Fe2S_fd_BS"/>
</dbReference>
<evidence type="ECO:0000256" key="4">
    <source>
        <dbReference type="ARBA" id="ARBA00004653"/>
    </source>
</evidence>
<accession>A0A9J5YQR0</accession>
<feature type="chain" id="PRO_5039961401" description="Transmembrane 9 superfamily member" evidence="26">
    <location>
        <begin position="24"/>
        <end position="920"/>
    </location>
</feature>
<keyword evidence="22 26" id="KW-0472">Membrane</keyword>
<evidence type="ECO:0000256" key="12">
    <source>
        <dbReference type="ARBA" id="ARBA00022714"/>
    </source>
</evidence>
<keyword evidence="23" id="KW-0687">Ribonucleoprotein</keyword>
<dbReference type="GO" id="GO:0046872">
    <property type="term" value="F:metal ion binding"/>
    <property type="evidence" value="ECO:0007669"/>
    <property type="project" value="UniProtKB-KW"/>
</dbReference>
<comment type="function">
    <text evidence="1">Ferredoxins are iron-sulfur proteins that transfer electrons in a wide variety of metabolic reactions.</text>
</comment>
<comment type="subunit">
    <text evidence="25">Interacts with the GTPase NUG2.</text>
</comment>
<dbReference type="InterPro" id="IPR010241">
    <property type="entry name" value="Fd_pln"/>
</dbReference>
<comment type="cofactor">
    <cofactor evidence="24">
        <name>[2Fe-2S] cluster</name>
        <dbReference type="ChEBI" id="CHEBI:190135"/>
    </cofactor>
</comment>
<evidence type="ECO:0000256" key="20">
    <source>
        <dbReference type="ARBA" id="ARBA00023014"/>
    </source>
</evidence>
<evidence type="ECO:0000256" key="13">
    <source>
        <dbReference type="ARBA" id="ARBA00022723"/>
    </source>
</evidence>
<comment type="similarity">
    <text evidence="7">Belongs to the universal ribosomal protein uL1 family.</text>
</comment>
<dbReference type="Pfam" id="PF00687">
    <property type="entry name" value="Ribosomal_L1"/>
    <property type="match status" value="1"/>
</dbReference>
<evidence type="ECO:0000256" key="19">
    <source>
        <dbReference type="ARBA" id="ARBA00023004"/>
    </source>
</evidence>
<evidence type="ECO:0000256" key="1">
    <source>
        <dbReference type="ARBA" id="ARBA00003532"/>
    </source>
</evidence>
<keyword evidence="15" id="KW-0967">Endosome</keyword>
<keyword evidence="20" id="KW-0411">Iron-sulfur</keyword>
<evidence type="ECO:0000313" key="28">
    <source>
        <dbReference type="EMBL" id="KAG5602770.1"/>
    </source>
</evidence>
<feature type="transmembrane region" description="Helical" evidence="26">
    <location>
        <begin position="301"/>
        <end position="320"/>
    </location>
</feature>